<dbReference type="GO" id="GO:0006780">
    <property type="term" value="P:uroporphyrinogen III biosynthetic process"/>
    <property type="evidence" value="ECO:0007669"/>
    <property type="project" value="InterPro"/>
</dbReference>
<dbReference type="PANTHER" id="PTHR40082:SF1">
    <property type="entry name" value="BLR5956 PROTEIN"/>
    <property type="match status" value="1"/>
</dbReference>
<dbReference type="SUPFAM" id="SSF69618">
    <property type="entry name" value="HemD-like"/>
    <property type="match status" value="1"/>
</dbReference>
<dbReference type="AlphaFoldDB" id="T0YD98"/>
<reference evidence="2" key="1">
    <citation type="submission" date="2013-08" db="EMBL/GenBank/DDBJ databases">
        <authorList>
            <person name="Mendez C."/>
            <person name="Richter M."/>
            <person name="Ferrer M."/>
            <person name="Sanchez J."/>
        </authorList>
    </citation>
    <scope>NUCLEOTIDE SEQUENCE</scope>
</reference>
<comment type="caution">
    <text evidence="2">The sequence shown here is derived from an EMBL/GenBank/DDBJ whole genome shotgun (WGS) entry which is preliminary data.</text>
</comment>
<dbReference type="Gene3D" id="3.40.50.10090">
    <property type="match status" value="2"/>
</dbReference>
<protein>
    <submittedName>
        <fullName evidence="2">Uroporphyrin-III C-methyltransferase</fullName>
    </submittedName>
</protein>
<reference evidence="2" key="2">
    <citation type="journal article" date="2014" name="ISME J.">
        <title>Microbial stratification in low pH oxic and suboxic macroscopic growths along an acid mine drainage.</title>
        <authorList>
            <person name="Mendez-Garcia C."/>
            <person name="Mesa V."/>
            <person name="Sprenger R.R."/>
            <person name="Richter M."/>
            <person name="Diez M.S."/>
            <person name="Solano J."/>
            <person name="Bargiela R."/>
            <person name="Golyshina O.V."/>
            <person name="Manteca A."/>
            <person name="Ramos J.L."/>
            <person name="Gallego J.R."/>
            <person name="Llorente I."/>
            <person name="Martins Dos Santos V.A."/>
            <person name="Jensen O.N."/>
            <person name="Pelaez A.I."/>
            <person name="Sanchez J."/>
            <person name="Ferrer M."/>
        </authorList>
    </citation>
    <scope>NUCLEOTIDE SEQUENCE</scope>
</reference>
<evidence type="ECO:0000313" key="2">
    <source>
        <dbReference type="EMBL" id="EQD29767.1"/>
    </source>
</evidence>
<sequence length="202" mass="21429">MTISNPASARLQGLRVLVTRAQDQAQALSTLLEAEGASPVSIPVMRLHPLLSESRLEELRRSLREGGFDDLVFTSANAVRLLLAGVPAQARPSLRVFAIGPGTAASLSALGWRAEELPQGFIAESLAASIVALGVAGRRLLLPRAQGAREVLPELLERAGASVEVVSLYRMQPELAAQVSLQLALRQGDLDWATFTSGSSVD</sequence>
<evidence type="ECO:0000259" key="1">
    <source>
        <dbReference type="Pfam" id="PF02602"/>
    </source>
</evidence>
<dbReference type="InterPro" id="IPR039793">
    <property type="entry name" value="UROS/Hem4"/>
</dbReference>
<dbReference type="CDD" id="cd06578">
    <property type="entry name" value="HemD"/>
    <property type="match status" value="1"/>
</dbReference>
<dbReference type="Pfam" id="PF02602">
    <property type="entry name" value="HEM4"/>
    <property type="match status" value="1"/>
</dbReference>
<organism evidence="2">
    <name type="scientific">mine drainage metagenome</name>
    <dbReference type="NCBI Taxonomy" id="410659"/>
    <lineage>
        <taxon>unclassified sequences</taxon>
        <taxon>metagenomes</taxon>
        <taxon>ecological metagenomes</taxon>
    </lineage>
</organism>
<feature type="non-terminal residue" evidence="2">
    <location>
        <position position="202"/>
    </location>
</feature>
<feature type="domain" description="Tetrapyrrole biosynthesis uroporphyrinogen III synthase" evidence="1">
    <location>
        <begin position="27"/>
        <end position="201"/>
    </location>
</feature>
<proteinExistence type="predicted"/>
<dbReference type="GO" id="GO:0004852">
    <property type="term" value="F:uroporphyrinogen-III synthase activity"/>
    <property type="evidence" value="ECO:0007669"/>
    <property type="project" value="InterPro"/>
</dbReference>
<dbReference type="InterPro" id="IPR003754">
    <property type="entry name" value="4pyrrol_synth_uPrphyn_synth"/>
</dbReference>
<dbReference type="PANTHER" id="PTHR40082">
    <property type="entry name" value="BLR5956 PROTEIN"/>
    <property type="match status" value="1"/>
</dbReference>
<dbReference type="InterPro" id="IPR036108">
    <property type="entry name" value="4pyrrol_syn_uPrphyn_synt_sf"/>
</dbReference>
<dbReference type="GO" id="GO:0032259">
    <property type="term" value="P:methylation"/>
    <property type="evidence" value="ECO:0007669"/>
    <property type="project" value="UniProtKB-KW"/>
</dbReference>
<dbReference type="GO" id="GO:0008168">
    <property type="term" value="F:methyltransferase activity"/>
    <property type="evidence" value="ECO:0007669"/>
    <property type="project" value="UniProtKB-KW"/>
</dbReference>
<keyword evidence="2" id="KW-0808">Transferase</keyword>
<gene>
    <name evidence="2" type="ORF">B1B_18601</name>
</gene>
<accession>T0YD98</accession>
<name>T0YD98_9ZZZZ</name>
<dbReference type="EMBL" id="AUZY01012453">
    <property type="protein sequence ID" value="EQD29767.1"/>
    <property type="molecule type" value="Genomic_DNA"/>
</dbReference>
<keyword evidence="2" id="KW-0489">Methyltransferase</keyword>